<evidence type="ECO:0000313" key="2">
    <source>
        <dbReference type="EMBL" id="OKH96204.1"/>
    </source>
</evidence>
<dbReference type="AlphaFoldDB" id="A0A1Q4VEI4"/>
<dbReference type="Proteomes" id="UP000186455">
    <property type="component" value="Unassembled WGS sequence"/>
</dbReference>
<comment type="caution">
    <text evidence="2">The sequence shown here is derived from an EMBL/GenBank/DDBJ whole genome shotgun (WGS) entry which is preliminary data.</text>
</comment>
<organism evidence="2 3">
    <name type="scientific">Streptomyces uncialis</name>
    <dbReference type="NCBI Taxonomy" id="1048205"/>
    <lineage>
        <taxon>Bacteria</taxon>
        <taxon>Bacillati</taxon>
        <taxon>Actinomycetota</taxon>
        <taxon>Actinomycetes</taxon>
        <taxon>Kitasatosporales</taxon>
        <taxon>Streptomycetaceae</taxon>
        <taxon>Streptomyces</taxon>
    </lineage>
</organism>
<name>A0A1Q4VEI4_9ACTN</name>
<evidence type="ECO:0000256" key="1">
    <source>
        <dbReference type="SAM" id="MobiDB-lite"/>
    </source>
</evidence>
<keyword evidence="3" id="KW-1185">Reference proteome</keyword>
<accession>A0A1Q4VEI4</accession>
<dbReference type="EMBL" id="LFBV01000001">
    <property type="protein sequence ID" value="OKH96204.1"/>
    <property type="molecule type" value="Genomic_DNA"/>
</dbReference>
<gene>
    <name evidence="2" type="ORF">AB852_06070</name>
</gene>
<feature type="compositionally biased region" description="Low complexity" evidence="1">
    <location>
        <begin position="1"/>
        <end position="17"/>
    </location>
</feature>
<protein>
    <submittedName>
        <fullName evidence="2">Uncharacterized protein</fullName>
    </submittedName>
</protein>
<feature type="region of interest" description="Disordered" evidence="1">
    <location>
        <begin position="1"/>
        <end position="30"/>
    </location>
</feature>
<reference evidence="2 3" key="1">
    <citation type="submission" date="2015-06" db="EMBL/GenBank/DDBJ databases">
        <title>Cloning and characterization of the uncialamcin biosynthetic gene cluster.</title>
        <authorList>
            <person name="Yan X."/>
            <person name="Huang T."/>
            <person name="Ge H."/>
            <person name="Shen B."/>
        </authorList>
    </citation>
    <scope>NUCLEOTIDE SEQUENCE [LARGE SCALE GENOMIC DNA]</scope>
    <source>
        <strain evidence="2 3">DCA2648</strain>
    </source>
</reference>
<sequence length="62" mass="6335">MNTHTSTRYARTSSTSAGPDGLRSTGDGGTAAPAVTIEYLDWTAAPALALPTLLSRSGTSDH</sequence>
<evidence type="ECO:0000313" key="3">
    <source>
        <dbReference type="Proteomes" id="UP000186455"/>
    </source>
</evidence>
<dbReference type="GeneID" id="96792638"/>
<dbReference type="RefSeq" id="WP_073784350.1">
    <property type="nucleotide sequence ID" value="NZ_CP109290.1"/>
</dbReference>
<proteinExistence type="predicted"/>